<evidence type="ECO:0000256" key="4">
    <source>
        <dbReference type="ARBA" id="ARBA00022692"/>
    </source>
</evidence>
<keyword evidence="11" id="KW-0325">Glycoprotein</keyword>
<dbReference type="GO" id="GO:0004016">
    <property type="term" value="F:adenylate cyclase activity"/>
    <property type="evidence" value="ECO:0007669"/>
    <property type="project" value="TreeGrafter"/>
</dbReference>
<evidence type="ECO:0000313" key="18">
    <source>
        <dbReference type="Proteomes" id="UP000677054"/>
    </source>
</evidence>
<gene>
    <name evidence="17" type="ORF">DSTB1V02_LOCUS2076</name>
</gene>
<evidence type="ECO:0000256" key="11">
    <source>
        <dbReference type="ARBA" id="ARBA00023180"/>
    </source>
</evidence>
<dbReference type="GO" id="GO:0007168">
    <property type="term" value="P:receptor guanylyl cyclase signaling pathway"/>
    <property type="evidence" value="ECO:0007669"/>
    <property type="project" value="TreeGrafter"/>
</dbReference>
<dbReference type="Gene3D" id="1.10.510.10">
    <property type="entry name" value="Transferase(Phosphotransferase) domain 1"/>
    <property type="match status" value="1"/>
</dbReference>
<dbReference type="GO" id="GO:0005886">
    <property type="term" value="C:plasma membrane"/>
    <property type="evidence" value="ECO:0007669"/>
    <property type="project" value="TreeGrafter"/>
</dbReference>
<keyword evidence="8" id="KW-0342">GTP-binding</keyword>
<dbReference type="SUPFAM" id="SSF53822">
    <property type="entry name" value="Periplasmic binding protein-like I"/>
    <property type="match status" value="1"/>
</dbReference>
<dbReference type="Gene3D" id="3.40.50.2300">
    <property type="match status" value="2"/>
</dbReference>
<name>A0A7R8X170_9CRUS</name>
<keyword evidence="5" id="KW-0732">Signal</keyword>
<evidence type="ECO:0000256" key="13">
    <source>
        <dbReference type="ARBA" id="ARBA00023293"/>
    </source>
</evidence>
<dbReference type="GO" id="GO:0005525">
    <property type="term" value="F:GTP binding"/>
    <property type="evidence" value="ECO:0007669"/>
    <property type="project" value="UniProtKB-KW"/>
</dbReference>
<keyword evidence="12" id="KW-0456">Lyase</keyword>
<dbReference type="PROSITE" id="PS50011">
    <property type="entry name" value="PROTEIN_KINASE_DOM"/>
    <property type="match status" value="1"/>
</dbReference>
<evidence type="ECO:0000256" key="15">
    <source>
        <dbReference type="SAM" id="Phobius"/>
    </source>
</evidence>
<evidence type="ECO:0000256" key="1">
    <source>
        <dbReference type="ARBA" id="ARBA00001436"/>
    </source>
</evidence>
<dbReference type="InterPro" id="IPR000719">
    <property type="entry name" value="Prot_kinase_dom"/>
</dbReference>
<dbReference type="EMBL" id="LR899733">
    <property type="protein sequence ID" value="CAD7242103.1"/>
    <property type="molecule type" value="Genomic_DNA"/>
</dbReference>
<evidence type="ECO:0000256" key="12">
    <source>
        <dbReference type="ARBA" id="ARBA00023239"/>
    </source>
</evidence>
<evidence type="ECO:0000256" key="3">
    <source>
        <dbReference type="ARBA" id="ARBA00012202"/>
    </source>
</evidence>
<dbReference type="OrthoDB" id="1890790at2759"/>
<feature type="region of interest" description="Disordered" evidence="14">
    <location>
        <begin position="742"/>
        <end position="796"/>
    </location>
</feature>
<evidence type="ECO:0000256" key="9">
    <source>
        <dbReference type="ARBA" id="ARBA00023136"/>
    </source>
</evidence>
<evidence type="ECO:0000259" key="16">
    <source>
        <dbReference type="PROSITE" id="PS50011"/>
    </source>
</evidence>
<feature type="domain" description="Protein kinase" evidence="16">
    <location>
        <begin position="574"/>
        <end position="796"/>
    </location>
</feature>
<keyword evidence="4 15" id="KW-0812">Transmembrane</keyword>
<evidence type="ECO:0000256" key="7">
    <source>
        <dbReference type="ARBA" id="ARBA00022989"/>
    </source>
</evidence>
<evidence type="ECO:0000256" key="6">
    <source>
        <dbReference type="ARBA" id="ARBA00022741"/>
    </source>
</evidence>
<comment type="catalytic activity">
    <reaction evidence="1">
        <text>GTP = 3',5'-cyclic GMP + diphosphate</text>
        <dbReference type="Rhea" id="RHEA:13665"/>
        <dbReference type="ChEBI" id="CHEBI:33019"/>
        <dbReference type="ChEBI" id="CHEBI:37565"/>
        <dbReference type="ChEBI" id="CHEBI:57746"/>
        <dbReference type="EC" id="4.6.1.2"/>
    </reaction>
</comment>
<dbReference type="InterPro" id="IPR001245">
    <property type="entry name" value="Ser-Thr/Tyr_kinase_cat_dom"/>
</dbReference>
<comment type="subcellular location">
    <subcellularLocation>
        <location evidence="2">Membrane</location>
        <topology evidence="2">Single-pass type I membrane protein</topology>
    </subcellularLocation>
</comment>
<dbReference type="FunFam" id="3.40.50.2300:FF:000200">
    <property type="entry name" value="Guanylate cyclase"/>
    <property type="match status" value="1"/>
</dbReference>
<dbReference type="InterPro" id="IPR011009">
    <property type="entry name" value="Kinase-like_dom_sf"/>
</dbReference>
<evidence type="ECO:0000256" key="14">
    <source>
        <dbReference type="SAM" id="MobiDB-lite"/>
    </source>
</evidence>
<dbReference type="EC" id="4.6.1.2" evidence="3"/>
<keyword evidence="7 15" id="KW-1133">Transmembrane helix</keyword>
<sequence length="796" mass="88611">MRQCESECEPGWAPSWFRIPSMGVTKAFFFLLLASLARGESKLSLVVPVRGWNKEAETPDVCVGAGNRPLLLRLDEKQLRLTVLGLDDPEYPFNLMATSVAAHVGATHATRQVLPGWQVRIVAVSVSCDPTCASLRALKSAESSHGILGPVCSDYVIAPVARFTTAIGVPVLTPGGLSAGLSLKQPQYRLLTRMMGSYDALGDVFNALLPRFHWGNLGIVYYKHADSEQNTQYSWIAQAIQQRLHKDVDVYYLRFGDPEDADFYSKLLEHLSTKARIVVLCASPDRVRSILLAAEELKMMEKGEYVFFNVELFLRSGLEYKPWFDPNDEKNNERAKQAYEAVLTVTARTPTTPEYKNFSDMVKNLTVERSGMEYEEDTVNTFVAAFHDAVLLYAHALNETLREGGDVTNGSDITRRMWNRSIEGITGTVSIDENGDRKADYSLLDMDPKTGVFHVVANYFGVTGELKDVEGKSIHWAGGRDSPPPDTPQCGFDGSLCPDKNKEENDGWIMMNSLAAFPNYAIVIIVLGAFVILLCVASFFIYRHYKLEAELASMTWKVTWSDILDPNFSGNSERKGGKRTGGGGTGSRLNTVAWEEMNKNYPSIKTGIYKGTIVAIKKIKKNRIDITRSLLLELKRMKDLHHDHLVRFIGACVDAPHCCILTEYCPKGSLEDILANDQIKLDWMFRYSLMHDIVKSPDPPQLPHLPSLPILLILDSSSLSLDIPEAESDGLDAPRMRWSRVRRPGRSCTRDRRSRASPGGRCTRPGTAGWGIPRARTPLGLPTPPRIEISADTASE</sequence>
<dbReference type="PRINTS" id="PR00255">
    <property type="entry name" value="NATPEPTIDER"/>
</dbReference>
<dbReference type="InterPro" id="IPR001170">
    <property type="entry name" value="ANPR/GUC"/>
</dbReference>
<evidence type="ECO:0000256" key="10">
    <source>
        <dbReference type="ARBA" id="ARBA00023170"/>
    </source>
</evidence>
<dbReference type="PANTHER" id="PTHR11920">
    <property type="entry name" value="GUANYLYL CYCLASE"/>
    <property type="match status" value="1"/>
</dbReference>
<dbReference type="PANTHER" id="PTHR11920:SF494">
    <property type="entry name" value="ATRIAL NATRIURETIC PEPTIDE RECEPTOR 2"/>
    <property type="match status" value="1"/>
</dbReference>
<reference evidence="17" key="1">
    <citation type="submission" date="2020-11" db="EMBL/GenBank/DDBJ databases">
        <authorList>
            <person name="Tran Van P."/>
        </authorList>
    </citation>
    <scope>NUCLEOTIDE SEQUENCE</scope>
</reference>
<dbReference type="InterPro" id="IPR028082">
    <property type="entry name" value="Peripla_BP_I"/>
</dbReference>
<dbReference type="EMBL" id="CAJPEV010000216">
    <property type="protein sequence ID" value="CAG0882506.1"/>
    <property type="molecule type" value="Genomic_DNA"/>
</dbReference>
<dbReference type="Pfam" id="PF07714">
    <property type="entry name" value="PK_Tyr_Ser-Thr"/>
    <property type="match status" value="1"/>
</dbReference>
<dbReference type="GO" id="GO:0004383">
    <property type="term" value="F:guanylate cyclase activity"/>
    <property type="evidence" value="ECO:0007669"/>
    <property type="project" value="UniProtKB-EC"/>
</dbReference>
<keyword evidence="13" id="KW-0141">cGMP biosynthesis</keyword>
<keyword evidence="6" id="KW-0547">Nucleotide-binding</keyword>
<dbReference type="GO" id="GO:0004672">
    <property type="term" value="F:protein kinase activity"/>
    <property type="evidence" value="ECO:0007669"/>
    <property type="project" value="InterPro"/>
</dbReference>
<keyword evidence="18" id="KW-1185">Reference proteome</keyword>
<keyword evidence="10" id="KW-0675">Receptor</keyword>
<accession>A0A7R8X170</accession>
<dbReference type="GO" id="GO:0005524">
    <property type="term" value="F:ATP binding"/>
    <property type="evidence" value="ECO:0007669"/>
    <property type="project" value="InterPro"/>
</dbReference>
<protein>
    <recommendedName>
        <fullName evidence="3">guanylate cyclase</fullName>
        <ecNumber evidence="3">4.6.1.2</ecNumber>
    </recommendedName>
</protein>
<keyword evidence="9 15" id="KW-0472">Membrane</keyword>
<dbReference type="FunFam" id="3.40.50.2300:FF:000153">
    <property type="entry name" value="Guanylate cyclase"/>
    <property type="match status" value="1"/>
</dbReference>
<proteinExistence type="predicted"/>
<organism evidence="17">
    <name type="scientific">Darwinula stevensoni</name>
    <dbReference type="NCBI Taxonomy" id="69355"/>
    <lineage>
        <taxon>Eukaryota</taxon>
        <taxon>Metazoa</taxon>
        <taxon>Ecdysozoa</taxon>
        <taxon>Arthropoda</taxon>
        <taxon>Crustacea</taxon>
        <taxon>Oligostraca</taxon>
        <taxon>Ostracoda</taxon>
        <taxon>Podocopa</taxon>
        <taxon>Podocopida</taxon>
        <taxon>Darwinulocopina</taxon>
        <taxon>Darwinuloidea</taxon>
        <taxon>Darwinulidae</taxon>
        <taxon>Darwinula</taxon>
    </lineage>
</organism>
<evidence type="ECO:0000256" key="8">
    <source>
        <dbReference type="ARBA" id="ARBA00023134"/>
    </source>
</evidence>
<evidence type="ECO:0000313" key="17">
    <source>
        <dbReference type="EMBL" id="CAD7242103.1"/>
    </source>
</evidence>
<feature type="transmembrane region" description="Helical" evidence="15">
    <location>
        <begin position="520"/>
        <end position="542"/>
    </location>
</feature>
<evidence type="ECO:0000256" key="2">
    <source>
        <dbReference type="ARBA" id="ARBA00004479"/>
    </source>
</evidence>
<dbReference type="InterPro" id="IPR050401">
    <property type="entry name" value="Cyclic_nucleotide_synthase"/>
</dbReference>
<dbReference type="Proteomes" id="UP000677054">
    <property type="component" value="Unassembled WGS sequence"/>
</dbReference>
<dbReference type="AlphaFoldDB" id="A0A7R8X170"/>
<dbReference type="SUPFAM" id="SSF56112">
    <property type="entry name" value="Protein kinase-like (PK-like)"/>
    <property type="match status" value="1"/>
</dbReference>
<evidence type="ECO:0000256" key="5">
    <source>
        <dbReference type="ARBA" id="ARBA00022729"/>
    </source>
</evidence>
<dbReference type="GO" id="GO:0001653">
    <property type="term" value="F:peptide receptor activity"/>
    <property type="evidence" value="ECO:0007669"/>
    <property type="project" value="TreeGrafter"/>
</dbReference>
<dbReference type="InterPro" id="IPR001828">
    <property type="entry name" value="ANF_lig-bd_rcpt"/>
</dbReference>
<dbReference type="Pfam" id="PF01094">
    <property type="entry name" value="ANF_receptor"/>
    <property type="match status" value="1"/>
</dbReference>